<dbReference type="EMBL" id="JASWJB010000272">
    <property type="protein sequence ID" value="KAK2592340.1"/>
    <property type="molecule type" value="Genomic_DNA"/>
</dbReference>
<comment type="caution">
    <text evidence="2">The sequence shown here is derived from an EMBL/GenBank/DDBJ whole genome shotgun (WGS) entry which is preliminary data.</text>
</comment>
<evidence type="ECO:0000313" key="3">
    <source>
        <dbReference type="Proteomes" id="UP001251528"/>
    </source>
</evidence>
<keyword evidence="3" id="KW-1185">Reference proteome</keyword>
<evidence type="ECO:0000313" key="2">
    <source>
        <dbReference type="EMBL" id="KAK2592340.1"/>
    </source>
</evidence>
<gene>
    <name evidence="2" type="ORF">QQS21_009959</name>
</gene>
<accession>A0AAJ0CFY4</accession>
<sequence length="88" mass="8809">MKQFSLVLVAALASFAAASPLRRTGASGNHVVGRANGGKAGNIENSAAKLGATIANGATGNKNGLDIAESALELAKSITGRDEDVEDE</sequence>
<proteinExistence type="predicted"/>
<keyword evidence="1" id="KW-0732">Signal</keyword>
<reference evidence="2" key="1">
    <citation type="submission" date="2023-06" db="EMBL/GenBank/DDBJ databases">
        <title>Conoideocrella luteorostrata (Hypocreales: Clavicipitaceae), a potential biocontrol fungus for elongate hemlock scale in United States Christmas tree production areas.</title>
        <authorList>
            <person name="Barrett H."/>
            <person name="Lovett B."/>
            <person name="Macias A.M."/>
            <person name="Stajich J.E."/>
            <person name="Kasson M.T."/>
        </authorList>
    </citation>
    <scope>NUCLEOTIDE SEQUENCE</scope>
    <source>
        <strain evidence="2">ARSEF 14590</strain>
    </source>
</reference>
<organism evidence="2 3">
    <name type="scientific">Conoideocrella luteorostrata</name>
    <dbReference type="NCBI Taxonomy" id="1105319"/>
    <lineage>
        <taxon>Eukaryota</taxon>
        <taxon>Fungi</taxon>
        <taxon>Dikarya</taxon>
        <taxon>Ascomycota</taxon>
        <taxon>Pezizomycotina</taxon>
        <taxon>Sordariomycetes</taxon>
        <taxon>Hypocreomycetidae</taxon>
        <taxon>Hypocreales</taxon>
        <taxon>Clavicipitaceae</taxon>
        <taxon>Conoideocrella</taxon>
    </lineage>
</organism>
<feature type="signal peptide" evidence="1">
    <location>
        <begin position="1"/>
        <end position="18"/>
    </location>
</feature>
<protein>
    <submittedName>
        <fullName evidence="2">Uncharacterized protein</fullName>
    </submittedName>
</protein>
<name>A0AAJ0CFY4_9HYPO</name>
<dbReference type="AlphaFoldDB" id="A0AAJ0CFY4"/>
<dbReference type="Proteomes" id="UP001251528">
    <property type="component" value="Unassembled WGS sequence"/>
</dbReference>
<evidence type="ECO:0000256" key="1">
    <source>
        <dbReference type="SAM" id="SignalP"/>
    </source>
</evidence>
<feature type="chain" id="PRO_5042596832" evidence="1">
    <location>
        <begin position="19"/>
        <end position="88"/>
    </location>
</feature>